<dbReference type="GO" id="GO:1901135">
    <property type="term" value="P:carbohydrate derivative metabolic process"/>
    <property type="evidence" value="ECO:0007669"/>
    <property type="project" value="InterPro"/>
</dbReference>
<evidence type="ECO:0000313" key="2">
    <source>
        <dbReference type="EMBL" id="CCB83469.1"/>
    </source>
</evidence>
<reference evidence="2" key="1">
    <citation type="journal article" date="2011" name="J. Bacteriol.">
        <title>Annotated genome sequence of Lactobacillus pentosus MP-10, which has probiotic potential, from naturally fermented Alorena green table olives.</title>
        <authorList>
            <person name="Abriouel H."/>
            <person name="Benomar N."/>
            <person name="Perez Pulido R."/>
            <person name="Canamero M.M."/>
            <person name="Galvez A."/>
        </authorList>
    </citation>
    <scope>NUCLEOTIDE SEQUENCE</scope>
    <source>
        <strain evidence="2">MP-10</strain>
    </source>
</reference>
<dbReference type="AlphaFoldDB" id="F6IXT1"/>
<organism evidence="2">
    <name type="scientific">Lactiplantibacillus pentosus MP-10</name>
    <dbReference type="NCBI Taxonomy" id="1028490"/>
    <lineage>
        <taxon>Bacteria</taxon>
        <taxon>Bacillati</taxon>
        <taxon>Bacillota</taxon>
        <taxon>Bacilli</taxon>
        <taxon>Lactobacillales</taxon>
        <taxon>Lactobacillaceae</taxon>
        <taxon>Lactiplantibacillus</taxon>
    </lineage>
</organism>
<dbReference type="PANTHER" id="PTHR30390:SF7">
    <property type="entry name" value="PHOSPHOHEPTOSE ISOMERASE"/>
    <property type="match status" value="1"/>
</dbReference>
<dbReference type="Gene3D" id="3.40.50.10490">
    <property type="entry name" value="Glucose-6-phosphate isomerase like protein, domain 1"/>
    <property type="match status" value="1"/>
</dbReference>
<dbReference type="InterPro" id="IPR001347">
    <property type="entry name" value="SIS_dom"/>
</dbReference>
<dbReference type="PROSITE" id="PS51464">
    <property type="entry name" value="SIS"/>
    <property type="match status" value="1"/>
</dbReference>
<dbReference type="SUPFAM" id="SSF53697">
    <property type="entry name" value="SIS domain"/>
    <property type="match status" value="1"/>
</dbReference>
<dbReference type="InterPro" id="IPR035472">
    <property type="entry name" value="RpiR-like_SIS"/>
</dbReference>
<dbReference type="EMBL" id="FR871824">
    <property type="protein sequence ID" value="CCB83469.1"/>
    <property type="molecule type" value="Genomic_DNA"/>
</dbReference>
<accession>F6IXT1</accession>
<gene>
    <name evidence="2" type="ORF">LPE_02520</name>
</gene>
<dbReference type="GO" id="GO:0097367">
    <property type="term" value="F:carbohydrate derivative binding"/>
    <property type="evidence" value="ECO:0007669"/>
    <property type="project" value="InterPro"/>
</dbReference>
<keyword evidence="2" id="KW-0413">Isomerase</keyword>
<sequence>MGNVCRRCWSIIWRFLMAFQYINKIREILADVEKEESGKIEQAAQLMVTATMDKHSVYIFGASHAGILSEEMYYRAGGMMTINAIFGREVMLDRKPITFTSKMERLEGYGTALASTVNFKANDVLILHSVSGRNPVIIDLGMAAKEKGVKIIALTNLAYSKSVTSRHSSGKRLFEIADVVIDNHGDIGDASCKIKNVAQKVGPTSTVIGASILNTIVVEVNQQLVDLGVETPPIFYSANLDGGDRLNQHLYNEYKDAIHYAF</sequence>
<dbReference type="GO" id="GO:0016853">
    <property type="term" value="F:isomerase activity"/>
    <property type="evidence" value="ECO:0007669"/>
    <property type="project" value="UniProtKB-KW"/>
</dbReference>
<dbReference type="CDD" id="cd05013">
    <property type="entry name" value="SIS_RpiR"/>
    <property type="match status" value="1"/>
</dbReference>
<protein>
    <submittedName>
        <fullName evidence="2">Sugar isomerase (SIS)</fullName>
    </submittedName>
</protein>
<dbReference type="PANTHER" id="PTHR30390">
    <property type="entry name" value="SEDOHEPTULOSE 7-PHOSPHATE ISOMERASE / DNAA INITIATOR-ASSOCIATING FACTOR FOR REPLICATION INITIATION"/>
    <property type="match status" value="1"/>
</dbReference>
<evidence type="ECO:0000259" key="1">
    <source>
        <dbReference type="PROSITE" id="PS51464"/>
    </source>
</evidence>
<name>F6IXT1_LACPE</name>
<feature type="domain" description="SIS" evidence="1">
    <location>
        <begin position="47"/>
        <end position="226"/>
    </location>
</feature>
<dbReference type="Pfam" id="PF13580">
    <property type="entry name" value="SIS_2"/>
    <property type="match status" value="1"/>
</dbReference>
<dbReference type="NCBIfam" id="NF002805">
    <property type="entry name" value="PRK02947.1"/>
    <property type="match status" value="1"/>
</dbReference>
<dbReference type="InterPro" id="IPR046348">
    <property type="entry name" value="SIS_dom_sf"/>
</dbReference>
<dbReference type="InterPro" id="IPR050099">
    <property type="entry name" value="SIS_GmhA/DiaA_subfam"/>
</dbReference>
<proteinExistence type="predicted"/>